<dbReference type="AlphaFoldDB" id="A0A414INW5"/>
<dbReference type="SUPFAM" id="SSF51161">
    <property type="entry name" value="Trimeric LpxA-like enzymes"/>
    <property type="match status" value="1"/>
</dbReference>
<comment type="caution">
    <text evidence="5">The sequence shown here is derived from an EMBL/GenBank/DDBJ whole genome shotgun (WGS) entry which is preliminary data.</text>
</comment>
<sequence>MVFETYCFFLKVKLIMMQRKYGILIPARCTIGEGFFIGHWGTIVVNEKVKIGRNVNISQGVTIGQLNRGKRMGTPVIGNEVYIGPGAKILGNIVVGNNVAIGANAVVLDDVPDNVCVAGIPAKIVSMNGSDGYVNRKV</sequence>
<dbReference type="CDD" id="cd03354">
    <property type="entry name" value="LbH_SAT"/>
    <property type="match status" value="1"/>
</dbReference>
<dbReference type="GO" id="GO:0005737">
    <property type="term" value="C:cytoplasm"/>
    <property type="evidence" value="ECO:0007669"/>
    <property type="project" value="InterPro"/>
</dbReference>
<dbReference type="InterPro" id="IPR018357">
    <property type="entry name" value="Hexapep_transf_CS"/>
</dbReference>
<dbReference type="PANTHER" id="PTHR42811">
    <property type="entry name" value="SERINE ACETYLTRANSFERASE"/>
    <property type="match status" value="1"/>
</dbReference>
<protein>
    <submittedName>
        <fullName evidence="5">Serine acetyltransferase</fullName>
    </submittedName>
</protein>
<proteinExistence type="inferred from homology"/>
<keyword evidence="3" id="KW-0677">Repeat</keyword>
<dbReference type="Pfam" id="PF00132">
    <property type="entry name" value="Hexapep"/>
    <property type="match status" value="1"/>
</dbReference>
<dbReference type="InterPro" id="IPR045304">
    <property type="entry name" value="LbH_SAT"/>
</dbReference>
<dbReference type="GO" id="GO:0006535">
    <property type="term" value="P:cysteine biosynthetic process from serine"/>
    <property type="evidence" value="ECO:0007669"/>
    <property type="project" value="InterPro"/>
</dbReference>
<name>A0A414INW5_BACUN</name>
<dbReference type="Proteomes" id="UP000283601">
    <property type="component" value="Unassembled WGS sequence"/>
</dbReference>
<keyword evidence="4" id="KW-0012">Acyltransferase</keyword>
<dbReference type="Gene3D" id="2.160.10.10">
    <property type="entry name" value="Hexapeptide repeat proteins"/>
    <property type="match status" value="1"/>
</dbReference>
<evidence type="ECO:0000313" key="5">
    <source>
        <dbReference type="EMBL" id="RHE26118.1"/>
    </source>
</evidence>
<evidence type="ECO:0000313" key="6">
    <source>
        <dbReference type="Proteomes" id="UP000283601"/>
    </source>
</evidence>
<dbReference type="InterPro" id="IPR001451">
    <property type="entry name" value="Hexapep"/>
</dbReference>
<comment type="similarity">
    <text evidence="1">Belongs to the transferase hexapeptide repeat family.</text>
</comment>
<evidence type="ECO:0000256" key="1">
    <source>
        <dbReference type="ARBA" id="ARBA00007274"/>
    </source>
</evidence>
<dbReference type="GO" id="GO:0009001">
    <property type="term" value="F:serine O-acetyltransferase activity"/>
    <property type="evidence" value="ECO:0007669"/>
    <property type="project" value="InterPro"/>
</dbReference>
<dbReference type="PIRSF" id="PIRSF000441">
    <property type="entry name" value="CysE"/>
    <property type="match status" value="1"/>
</dbReference>
<evidence type="ECO:0000256" key="4">
    <source>
        <dbReference type="ARBA" id="ARBA00023315"/>
    </source>
</evidence>
<evidence type="ECO:0000256" key="3">
    <source>
        <dbReference type="ARBA" id="ARBA00022737"/>
    </source>
</evidence>
<dbReference type="PROSITE" id="PS00101">
    <property type="entry name" value="HEXAPEP_TRANSFERASES"/>
    <property type="match status" value="1"/>
</dbReference>
<gene>
    <name evidence="5" type="ORF">DW758_03470</name>
</gene>
<dbReference type="EMBL" id="QSJZ01000001">
    <property type="protein sequence ID" value="RHE26118.1"/>
    <property type="molecule type" value="Genomic_DNA"/>
</dbReference>
<dbReference type="InterPro" id="IPR005881">
    <property type="entry name" value="Ser_O-AcTrfase"/>
</dbReference>
<organism evidence="5 6">
    <name type="scientific">Bacteroides uniformis</name>
    <dbReference type="NCBI Taxonomy" id="820"/>
    <lineage>
        <taxon>Bacteria</taxon>
        <taxon>Pseudomonadati</taxon>
        <taxon>Bacteroidota</taxon>
        <taxon>Bacteroidia</taxon>
        <taxon>Bacteroidales</taxon>
        <taxon>Bacteroidaceae</taxon>
        <taxon>Bacteroides</taxon>
    </lineage>
</organism>
<evidence type="ECO:0000256" key="2">
    <source>
        <dbReference type="ARBA" id="ARBA00022679"/>
    </source>
</evidence>
<accession>A0A414INW5</accession>
<keyword evidence="2 5" id="KW-0808">Transferase</keyword>
<dbReference type="InterPro" id="IPR011004">
    <property type="entry name" value="Trimer_LpxA-like_sf"/>
</dbReference>
<reference evidence="5 6" key="1">
    <citation type="submission" date="2018-08" db="EMBL/GenBank/DDBJ databases">
        <title>A genome reference for cultivated species of the human gut microbiota.</title>
        <authorList>
            <person name="Zou Y."/>
            <person name="Xue W."/>
            <person name="Luo G."/>
        </authorList>
    </citation>
    <scope>NUCLEOTIDE SEQUENCE [LARGE SCALE GENOMIC DNA]</scope>
    <source>
        <strain evidence="5 6">AM29-12AC</strain>
    </source>
</reference>
<dbReference type="RefSeq" id="WP_118132077.1">
    <property type="nucleotide sequence ID" value="NZ_QSJY01000001.1"/>
</dbReference>